<evidence type="ECO:0000313" key="2">
    <source>
        <dbReference type="Proteomes" id="UP001242480"/>
    </source>
</evidence>
<gene>
    <name evidence="1" type="ORF">QO011_005368</name>
</gene>
<comment type="caution">
    <text evidence="1">The sequence shown here is derived from an EMBL/GenBank/DDBJ whole genome shotgun (WGS) entry which is preliminary data.</text>
</comment>
<keyword evidence="2" id="KW-1185">Reference proteome</keyword>
<evidence type="ECO:0000313" key="1">
    <source>
        <dbReference type="EMBL" id="MDQ0472339.1"/>
    </source>
</evidence>
<dbReference type="Pfam" id="PF05159">
    <property type="entry name" value="Capsule_synth"/>
    <property type="match status" value="2"/>
</dbReference>
<dbReference type="InterPro" id="IPR007833">
    <property type="entry name" value="Capsule_polysaccharide_synth"/>
</dbReference>
<dbReference type="RefSeq" id="WP_307279043.1">
    <property type="nucleotide sequence ID" value="NZ_JAUSVX010000012.1"/>
</dbReference>
<accession>A0ABU0JDI4</accession>
<proteinExistence type="predicted"/>
<name>A0ABU0JDI4_9HYPH</name>
<sequence>MTASLAYSDLREKGRPSGAAIPLATWGPPSGARLGVPRVTRRATPNLGSFFPANTLRPLELAFAGCDGVIGWGMKPWARAARLAARTLGLPYWTVEDGFFRSVGLGKAKAPSVSLVIDDLGIHFDARRESRLERIIVEHTYLPHLRRAAGLRALIVSERLSKYNAAPDRPLDLPRRRGAGRRILLADQVHGDSSIAGGCADAGTFATMLEQAWALKARERADIVIRPHPDVLAGLARGHFDLTACHGDVAIVTDHVSTHAVLDAVDEVWVVSSQIGFEALLRGIPVTCFGVPFFAGWGLTTDRPTTAEAEAVLRRRSSTRCTIDDLVAGALITYSRYIDPTTKDLIEPEVALTELANKED</sequence>
<protein>
    <submittedName>
        <fullName evidence="1">Capsular polysaccharide export protein</fullName>
    </submittedName>
</protein>
<dbReference type="EMBL" id="JAUSVX010000012">
    <property type="protein sequence ID" value="MDQ0472339.1"/>
    <property type="molecule type" value="Genomic_DNA"/>
</dbReference>
<organism evidence="1 2">
    <name type="scientific">Labrys wisconsinensis</name>
    <dbReference type="NCBI Taxonomy" id="425677"/>
    <lineage>
        <taxon>Bacteria</taxon>
        <taxon>Pseudomonadati</taxon>
        <taxon>Pseudomonadota</taxon>
        <taxon>Alphaproteobacteria</taxon>
        <taxon>Hyphomicrobiales</taxon>
        <taxon>Xanthobacteraceae</taxon>
        <taxon>Labrys</taxon>
    </lineage>
</organism>
<dbReference type="CDD" id="cd16440">
    <property type="entry name" value="beta_Kdo_transferase_KpsC_1"/>
    <property type="match status" value="1"/>
</dbReference>
<dbReference type="Proteomes" id="UP001242480">
    <property type="component" value="Unassembled WGS sequence"/>
</dbReference>
<reference evidence="1 2" key="1">
    <citation type="submission" date="2023-07" db="EMBL/GenBank/DDBJ databases">
        <title>Genomic Encyclopedia of Type Strains, Phase IV (KMG-IV): sequencing the most valuable type-strain genomes for metagenomic binning, comparative biology and taxonomic classification.</title>
        <authorList>
            <person name="Goeker M."/>
        </authorList>
    </citation>
    <scope>NUCLEOTIDE SEQUENCE [LARGE SCALE GENOMIC DNA]</scope>
    <source>
        <strain evidence="1 2">DSM 19619</strain>
    </source>
</reference>